<accession>A0ABY3FLB6</accession>
<dbReference type="Proteomes" id="UP000317519">
    <property type="component" value="Unassembled WGS sequence"/>
</dbReference>
<name>A0ABY3FLB6_9FLAO</name>
<comment type="caution">
    <text evidence="1">The sequence shown here is derived from an EMBL/GenBank/DDBJ whole genome shotgun (WGS) entry which is preliminary data.</text>
</comment>
<sequence>MAYYLKYNYSYFSTKKMKKYIYFLICFSVFTTTSYAQKKGKTALPEIEKTVHTNPWQNIKTIKYSWLETIDKKQIDSIMGTSLVITSTEKPFKTFKKKS</sequence>
<evidence type="ECO:0000313" key="1">
    <source>
        <dbReference type="EMBL" id="TWI01224.1"/>
    </source>
</evidence>
<evidence type="ECO:0000313" key="2">
    <source>
        <dbReference type="Proteomes" id="UP000317519"/>
    </source>
</evidence>
<gene>
    <name evidence="1" type="ORF">IQ05_00796</name>
</gene>
<keyword evidence="2" id="KW-1185">Reference proteome</keyword>
<proteinExistence type="predicted"/>
<reference evidence="1 2" key="1">
    <citation type="journal article" date="2015" name="Stand. Genomic Sci.">
        <title>Genomic Encyclopedia of Bacterial and Archaeal Type Strains, Phase III: the genomes of soil and plant-associated and newly described type strains.</title>
        <authorList>
            <person name="Whitman W.B."/>
            <person name="Woyke T."/>
            <person name="Klenk H.P."/>
            <person name="Zhou Y."/>
            <person name="Lilburn T.G."/>
            <person name="Beck B.J."/>
            <person name="De Vos P."/>
            <person name="Vandamme P."/>
            <person name="Eisen J.A."/>
            <person name="Garrity G."/>
            <person name="Hugenholtz P."/>
            <person name="Kyrpides N.C."/>
        </authorList>
    </citation>
    <scope>NUCLEOTIDE SEQUENCE [LARGE SCALE GENOMIC DNA]</scope>
    <source>
        <strain evidence="1 2">CGMCC 1.6847</strain>
    </source>
</reference>
<organism evidence="1 2">
    <name type="scientific">Flavobacterium tiangeerense</name>
    <dbReference type="NCBI Taxonomy" id="459471"/>
    <lineage>
        <taxon>Bacteria</taxon>
        <taxon>Pseudomonadati</taxon>
        <taxon>Bacteroidota</taxon>
        <taxon>Flavobacteriia</taxon>
        <taxon>Flavobacteriales</taxon>
        <taxon>Flavobacteriaceae</taxon>
        <taxon>Flavobacterium</taxon>
    </lineage>
</organism>
<protein>
    <submittedName>
        <fullName evidence="1">Uncharacterized protein</fullName>
    </submittedName>
</protein>
<dbReference type="EMBL" id="VLKO01000003">
    <property type="protein sequence ID" value="TWI01224.1"/>
    <property type="molecule type" value="Genomic_DNA"/>
</dbReference>